<proteinExistence type="predicted"/>
<evidence type="ECO:0000256" key="1">
    <source>
        <dbReference type="ARBA" id="ARBA00004448"/>
    </source>
</evidence>
<dbReference type="EC" id="1.6.5.3" evidence="8"/>
<evidence type="ECO:0000256" key="4">
    <source>
        <dbReference type="ARBA" id="ARBA00022989"/>
    </source>
</evidence>
<dbReference type="EMBL" id="JOWA01000098">
    <property type="protein sequence ID" value="KEZ42873.1"/>
    <property type="molecule type" value="Genomic_DNA"/>
</dbReference>
<protein>
    <submittedName>
        <fullName evidence="8">NADH:ubiquinone reductase (H(+)-translocating)</fullName>
        <ecNumber evidence="8">1.6.5.3</ecNumber>
        <ecNumber evidence="8">1.6.99.3</ecNumber>
    </submittedName>
</protein>
<dbReference type="GO" id="GO:0045271">
    <property type="term" value="C:respiratory chain complex I"/>
    <property type="evidence" value="ECO:0007669"/>
    <property type="project" value="InterPro"/>
</dbReference>
<dbReference type="EC" id="1.6.99.3" evidence="8"/>
<dbReference type="GO" id="GO:0016491">
    <property type="term" value="F:oxidoreductase activity"/>
    <property type="evidence" value="ECO:0007669"/>
    <property type="project" value="UniProtKB-KW"/>
</dbReference>
<dbReference type="Proteomes" id="UP000028545">
    <property type="component" value="Unassembled WGS sequence"/>
</dbReference>
<keyword evidence="2 7" id="KW-0812">Transmembrane</keyword>
<organism evidence="8 9">
    <name type="scientific">Pseudallescheria apiosperma</name>
    <name type="common">Scedosporium apiospermum</name>
    <dbReference type="NCBI Taxonomy" id="563466"/>
    <lineage>
        <taxon>Eukaryota</taxon>
        <taxon>Fungi</taxon>
        <taxon>Dikarya</taxon>
        <taxon>Ascomycota</taxon>
        <taxon>Pezizomycotina</taxon>
        <taxon>Sordariomycetes</taxon>
        <taxon>Hypocreomycetidae</taxon>
        <taxon>Microascales</taxon>
        <taxon>Microascaceae</taxon>
        <taxon>Scedosporium</taxon>
    </lineage>
</organism>
<evidence type="ECO:0000313" key="8">
    <source>
        <dbReference type="EMBL" id="KEZ42873.1"/>
    </source>
</evidence>
<keyword evidence="5" id="KW-0496">Mitochondrion</keyword>
<dbReference type="PANTHER" id="PTHR21382:SF1">
    <property type="entry name" value="NADH DEHYDROGENASE [UBIQUINONE] 1 ALPHA SUBCOMPLEX SUBUNIT 11"/>
    <property type="match status" value="1"/>
</dbReference>
<dbReference type="HOGENOM" id="CLU_088319_0_0_1"/>
<keyword evidence="3" id="KW-0999">Mitochondrion inner membrane</keyword>
<dbReference type="GeneID" id="27724375"/>
<gene>
    <name evidence="8" type="ORF">SAPIO_CDS5303</name>
</gene>
<dbReference type="InterPro" id="IPR039205">
    <property type="entry name" value="NDUFA11"/>
</dbReference>
<evidence type="ECO:0000256" key="7">
    <source>
        <dbReference type="SAM" id="Phobius"/>
    </source>
</evidence>
<dbReference type="OMA" id="TMMNLRE"/>
<feature type="transmembrane region" description="Helical" evidence="7">
    <location>
        <begin position="108"/>
        <end position="127"/>
    </location>
</feature>
<dbReference type="PANTHER" id="PTHR21382">
    <property type="entry name" value="NADH-UBIQUINONE OXIDOREDUCTASE SUBUNIT"/>
    <property type="match status" value="1"/>
</dbReference>
<comment type="subcellular location">
    <subcellularLocation>
        <location evidence="1">Mitochondrion inner membrane</location>
        <topology evidence="1">Multi-pass membrane protein</topology>
    </subcellularLocation>
</comment>
<name>A0A084G6B1_PSEDA</name>
<keyword evidence="6 7" id="KW-0472">Membrane</keyword>
<evidence type="ECO:0000256" key="6">
    <source>
        <dbReference type="ARBA" id="ARBA00023136"/>
    </source>
</evidence>
<dbReference type="AlphaFoldDB" id="A0A084G6B1"/>
<evidence type="ECO:0000256" key="5">
    <source>
        <dbReference type="ARBA" id="ARBA00023128"/>
    </source>
</evidence>
<keyword evidence="4 7" id="KW-1133">Transmembrane helix</keyword>
<comment type="caution">
    <text evidence="8">The sequence shown here is derived from an EMBL/GenBank/DDBJ whole genome shotgun (WGS) entry which is preliminary data.</text>
</comment>
<accession>A0A084G6B1</accession>
<feature type="transmembrane region" description="Helical" evidence="7">
    <location>
        <begin position="58"/>
        <end position="79"/>
    </location>
</feature>
<dbReference type="GO" id="GO:0006120">
    <property type="term" value="P:mitochondrial electron transport, NADH to ubiquinone"/>
    <property type="evidence" value="ECO:0007669"/>
    <property type="project" value="InterPro"/>
</dbReference>
<keyword evidence="8" id="KW-0830">Ubiquinone</keyword>
<dbReference type="KEGG" id="sapo:SAPIO_CDS5303"/>
<sequence>MASHSATQEHYEPKDAVKEGVRCGAIGAGSGLFLSAIQNSLSRRNLGMMTVFTRTGHLIGFTSIAIGALGFTITAAANLREKEDHWNAALGGAVGGAIAGLSGKRMPLVVGCAAGLATVLGVFEYTGGRFDGYFNRSEEDEFERKTRLRENRRRPIEETIRDVGEGRGICPPGYEERRRERIKEKYGFEVNPVKATVD</sequence>
<evidence type="ECO:0000256" key="3">
    <source>
        <dbReference type="ARBA" id="ARBA00022792"/>
    </source>
</evidence>
<evidence type="ECO:0000313" key="9">
    <source>
        <dbReference type="Proteomes" id="UP000028545"/>
    </source>
</evidence>
<keyword evidence="8" id="KW-0560">Oxidoreductase</keyword>
<dbReference type="OrthoDB" id="1913277at2759"/>
<reference evidence="8 9" key="1">
    <citation type="journal article" date="2014" name="Genome Announc.">
        <title>Draft genome sequence of the pathogenic fungus Scedosporium apiospermum.</title>
        <authorList>
            <person name="Vandeputte P."/>
            <person name="Ghamrawi S."/>
            <person name="Rechenmann M."/>
            <person name="Iltis A."/>
            <person name="Giraud S."/>
            <person name="Fleury M."/>
            <person name="Thornton C."/>
            <person name="Delhaes L."/>
            <person name="Meyer W."/>
            <person name="Papon N."/>
            <person name="Bouchara J.P."/>
        </authorList>
    </citation>
    <scope>NUCLEOTIDE SEQUENCE [LARGE SCALE GENOMIC DNA]</scope>
    <source>
        <strain evidence="8 9">IHEM 14462</strain>
    </source>
</reference>
<feature type="transmembrane region" description="Helical" evidence="7">
    <location>
        <begin position="20"/>
        <end position="38"/>
    </location>
</feature>
<dbReference type="GO" id="GO:0005743">
    <property type="term" value="C:mitochondrial inner membrane"/>
    <property type="evidence" value="ECO:0007669"/>
    <property type="project" value="UniProtKB-SubCell"/>
</dbReference>
<evidence type="ECO:0000256" key="2">
    <source>
        <dbReference type="ARBA" id="ARBA00022692"/>
    </source>
</evidence>
<dbReference type="RefSeq" id="XP_016642672.1">
    <property type="nucleotide sequence ID" value="XM_016787657.1"/>
</dbReference>
<keyword evidence="9" id="KW-1185">Reference proteome</keyword>
<dbReference type="VEuPathDB" id="FungiDB:SAPIO_CDS5303"/>